<dbReference type="SUPFAM" id="SSF51621">
    <property type="entry name" value="Phosphoenolpyruvate/pyruvate domain"/>
    <property type="match status" value="1"/>
</dbReference>
<evidence type="ECO:0000256" key="16">
    <source>
        <dbReference type="NCBIfam" id="TIGR01064"/>
    </source>
</evidence>
<dbReference type="EMBL" id="AECV01000025">
    <property type="protein sequence ID" value="EFW29356.1"/>
    <property type="molecule type" value="Genomic_DNA"/>
</dbReference>
<evidence type="ECO:0000259" key="19">
    <source>
        <dbReference type="Pfam" id="PF02887"/>
    </source>
</evidence>
<evidence type="ECO:0000259" key="18">
    <source>
        <dbReference type="Pfam" id="PF00224"/>
    </source>
</evidence>
<evidence type="ECO:0000256" key="17">
    <source>
        <dbReference type="RuleBase" id="RU000504"/>
    </source>
</evidence>
<dbReference type="SUPFAM" id="SSF52935">
    <property type="entry name" value="PK C-terminal domain-like"/>
    <property type="match status" value="1"/>
</dbReference>
<evidence type="ECO:0000256" key="5">
    <source>
        <dbReference type="ARBA" id="ARBA00012142"/>
    </source>
</evidence>
<dbReference type="InterPro" id="IPR015795">
    <property type="entry name" value="Pyrv_Knase_C"/>
</dbReference>
<comment type="similarity">
    <text evidence="4 17">Belongs to the pyruvate kinase family.</text>
</comment>
<protein>
    <recommendedName>
        <fullName evidence="6 16">Pyruvate kinase</fullName>
        <ecNumber evidence="5 16">2.7.1.40</ecNumber>
    </recommendedName>
</protein>
<evidence type="ECO:0000256" key="4">
    <source>
        <dbReference type="ARBA" id="ARBA00008663"/>
    </source>
</evidence>
<dbReference type="InterPro" id="IPR015793">
    <property type="entry name" value="Pyrv_Knase_brl"/>
</dbReference>
<dbReference type="FunFam" id="3.20.20.60:FF:000025">
    <property type="entry name" value="Pyruvate kinase"/>
    <property type="match status" value="1"/>
</dbReference>
<comment type="catalytic activity">
    <reaction evidence="17">
        <text>pyruvate + ATP = phosphoenolpyruvate + ADP + H(+)</text>
        <dbReference type="Rhea" id="RHEA:18157"/>
        <dbReference type="ChEBI" id="CHEBI:15361"/>
        <dbReference type="ChEBI" id="CHEBI:15378"/>
        <dbReference type="ChEBI" id="CHEBI:30616"/>
        <dbReference type="ChEBI" id="CHEBI:58702"/>
        <dbReference type="ChEBI" id="CHEBI:456216"/>
        <dbReference type="EC" id="2.7.1.40"/>
    </reaction>
</comment>
<evidence type="ECO:0000256" key="8">
    <source>
        <dbReference type="ARBA" id="ARBA00022723"/>
    </source>
</evidence>
<dbReference type="Pfam" id="PF02887">
    <property type="entry name" value="PK_C"/>
    <property type="match status" value="1"/>
</dbReference>
<keyword evidence="7 17" id="KW-0808">Transferase</keyword>
<comment type="cofactor">
    <cofactor evidence="2">
        <name>K(+)</name>
        <dbReference type="ChEBI" id="CHEBI:29103"/>
    </cofactor>
</comment>
<dbReference type="NCBIfam" id="TIGR01064">
    <property type="entry name" value="pyruv_kin"/>
    <property type="match status" value="1"/>
</dbReference>
<keyword evidence="11" id="KW-0067">ATP-binding</keyword>
<keyword evidence="21" id="KW-1185">Reference proteome</keyword>
<evidence type="ECO:0000256" key="12">
    <source>
        <dbReference type="ARBA" id="ARBA00022842"/>
    </source>
</evidence>
<organism evidence="20 21">
    <name type="scientific">Selenomonas artemidis F0399</name>
    <dbReference type="NCBI Taxonomy" id="749551"/>
    <lineage>
        <taxon>Bacteria</taxon>
        <taxon>Bacillati</taxon>
        <taxon>Bacillota</taxon>
        <taxon>Negativicutes</taxon>
        <taxon>Selenomonadales</taxon>
        <taxon>Selenomonadaceae</taxon>
        <taxon>Selenomonas</taxon>
    </lineage>
</organism>
<dbReference type="PANTHER" id="PTHR11817">
    <property type="entry name" value="PYRUVATE KINASE"/>
    <property type="match status" value="1"/>
</dbReference>
<keyword evidence="14 17" id="KW-0324">Glycolysis</keyword>
<dbReference type="UniPathway" id="UPA00109">
    <property type="reaction ID" value="UER00188"/>
</dbReference>
<dbReference type="AlphaFoldDB" id="E7N381"/>
<dbReference type="GO" id="GO:0000287">
    <property type="term" value="F:magnesium ion binding"/>
    <property type="evidence" value="ECO:0007669"/>
    <property type="project" value="UniProtKB-UniRule"/>
</dbReference>
<name>E7N381_9FIRM</name>
<dbReference type="InterPro" id="IPR015806">
    <property type="entry name" value="Pyrv_Knase_insert_dom_sf"/>
</dbReference>
<dbReference type="Gene3D" id="3.40.1380.20">
    <property type="entry name" value="Pyruvate kinase, C-terminal domain"/>
    <property type="match status" value="1"/>
</dbReference>
<keyword evidence="13" id="KW-0630">Potassium</keyword>
<reference evidence="20 21" key="1">
    <citation type="submission" date="2010-08" db="EMBL/GenBank/DDBJ databases">
        <authorList>
            <person name="Weinstock G."/>
            <person name="Sodergren E."/>
            <person name="Clifton S."/>
            <person name="Fulton L."/>
            <person name="Fulton B."/>
            <person name="Courtney L."/>
            <person name="Fronick C."/>
            <person name="Harrison M."/>
            <person name="Strong C."/>
            <person name="Farmer C."/>
            <person name="Delahaunty K."/>
            <person name="Markovic C."/>
            <person name="Hall O."/>
            <person name="Minx P."/>
            <person name="Tomlinson C."/>
            <person name="Mitreva M."/>
            <person name="Hou S."/>
            <person name="Chen J."/>
            <person name="Wollam A."/>
            <person name="Pepin K.H."/>
            <person name="Johnson M."/>
            <person name="Bhonagiri V."/>
            <person name="Zhang X."/>
            <person name="Suruliraj S."/>
            <person name="Warren W."/>
            <person name="Chinwalla A."/>
            <person name="Mardis E.R."/>
            <person name="Wilson R.K."/>
        </authorList>
    </citation>
    <scope>NUCLEOTIDE SEQUENCE [LARGE SCALE GENOMIC DNA]</scope>
    <source>
        <strain evidence="20 21">F0399</strain>
    </source>
</reference>
<dbReference type="GO" id="GO:0030955">
    <property type="term" value="F:potassium ion binding"/>
    <property type="evidence" value="ECO:0007669"/>
    <property type="project" value="UniProtKB-UniRule"/>
</dbReference>
<dbReference type="SUPFAM" id="SSF50800">
    <property type="entry name" value="PK beta-barrel domain-like"/>
    <property type="match status" value="1"/>
</dbReference>
<accession>E7N381</accession>
<evidence type="ECO:0000256" key="13">
    <source>
        <dbReference type="ARBA" id="ARBA00022958"/>
    </source>
</evidence>
<evidence type="ECO:0000256" key="10">
    <source>
        <dbReference type="ARBA" id="ARBA00022777"/>
    </source>
</evidence>
<evidence type="ECO:0000256" key="15">
    <source>
        <dbReference type="ARBA" id="ARBA00023317"/>
    </source>
</evidence>
<evidence type="ECO:0000256" key="3">
    <source>
        <dbReference type="ARBA" id="ARBA00004997"/>
    </source>
</evidence>
<keyword evidence="10 17" id="KW-0418">Kinase</keyword>
<dbReference type="InterPro" id="IPR015813">
    <property type="entry name" value="Pyrv/PenolPyrv_kinase-like_dom"/>
</dbReference>
<dbReference type="InterPro" id="IPR001697">
    <property type="entry name" value="Pyr_Knase"/>
</dbReference>
<feature type="domain" description="Pyruvate kinase C-terminal" evidence="19">
    <location>
        <begin position="357"/>
        <end position="460"/>
    </location>
</feature>
<dbReference type="InterPro" id="IPR011037">
    <property type="entry name" value="Pyrv_Knase-like_insert_dom_sf"/>
</dbReference>
<dbReference type="Gene3D" id="3.20.20.60">
    <property type="entry name" value="Phosphoenolpyruvate-binding domains"/>
    <property type="match status" value="1"/>
</dbReference>
<evidence type="ECO:0000256" key="1">
    <source>
        <dbReference type="ARBA" id="ARBA00001946"/>
    </source>
</evidence>
<keyword evidence="15 20" id="KW-0670">Pyruvate</keyword>
<dbReference type="NCBIfam" id="NF004491">
    <property type="entry name" value="PRK05826.1"/>
    <property type="match status" value="1"/>
</dbReference>
<evidence type="ECO:0000256" key="14">
    <source>
        <dbReference type="ARBA" id="ARBA00023152"/>
    </source>
</evidence>
<dbReference type="Gene3D" id="2.40.33.10">
    <property type="entry name" value="PK beta-barrel domain-like"/>
    <property type="match status" value="1"/>
</dbReference>
<dbReference type="NCBIfam" id="NF004978">
    <property type="entry name" value="PRK06354.1"/>
    <property type="match status" value="1"/>
</dbReference>
<dbReference type="STRING" id="749551.HMPREF9555_01456"/>
<dbReference type="Proteomes" id="UP000004633">
    <property type="component" value="Unassembled WGS sequence"/>
</dbReference>
<evidence type="ECO:0000256" key="9">
    <source>
        <dbReference type="ARBA" id="ARBA00022741"/>
    </source>
</evidence>
<sequence>MMLKKTKIICTQGPSTDPDGIVDALIENGMNCARFNFSHGTHEEHLVRIKKVRAAAERSGKVISLILDTKGPEMRLGEFAEGKVHLEKGNKFTLTYDDAPGDETHVSVNHKKLWEEVKPGDTLLLSDGLVGLVVDEVRGKDIVTTIQNSGPMSTRKRVAAPGIELSLPAISEQDERDIIFGIQNDMDFVAASFIQRPADVEEIRHLIAKHGGHMEIIPKIENLAGVNNFDAILAVSDGIMVARGDLGVEVPAEDVPVIQKEIIRKCNAVGKPVIVATQMLESMTTNPRPTRAEVSDVGNAIFDGADAIMLSGETASGDYPVEAVKMMSTIALRMEESLEYDTIIRSRSIRERSSVTDAVSHATVQLAYETSAAAILTPTQSGYTTRVVSKYRPKATIVAYAPNHMVARHINLRWGVYSILGRKWSSVEEMIESCTRGALAHGYVAQGDKVVMVAGMTYNEASSVAIRVTTIS</sequence>
<dbReference type="Pfam" id="PF00224">
    <property type="entry name" value="PK"/>
    <property type="match status" value="1"/>
</dbReference>
<keyword evidence="9" id="KW-0547">Nucleotide-binding</keyword>
<dbReference type="HOGENOM" id="CLU_015439_0_2_9"/>
<evidence type="ECO:0000256" key="6">
    <source>
        <dbReference type="ARBA" id="ARBA00018587"/>
    </source>
</evidence>
<comment type="cofactor">
    <cofactor evidence="1">
        <name>Mg(2+)</name>
        <dbReference type="ChEBI" id="CHEBI:18420"/>
    </cofactor>
</comment>
<dbReference type="InterPro" id="IPR036918">
    <property type="entry name" value="Pyrv_Knase_C_sf"/>
</dbReference>
<evidence type="ECO:0000313" key="20">
    <source>
        <dbReference type="EMBL" id="EFW29356.1"/>
    </source>
</evidence>
<dbReference type="GO" id="GO:0005524">
    <property type="term" value="F:ATP binding"/>
    <property type="evidence" value="ECO:0007669"/>
    <property type="project" value="UniProtKB-KW"/>
</dbReference>
<dbReference type="FunFam" id="2.40.33.10:FF:000001">
    <property type="entry name" value="Pyruvate kinase"/>
    <property type="match status" value="1"/>
</dbReference>
<gene>
    <name evidence="20" type="primary">pyk</name>
    <name evidence="20" type="ORF">HMPREF9555_01456</name>
</gene>
<evidence type="ECO:0000256" key="11">
    <source>
        <dbReference type="ARBA" id="ARBA00022840"/>
    </source>
</evidence>
<evidence type="ECO:0000256" key="7">
    <source>
        <dbReference type="ARBA" id="ARBA00022679"/>
    </source>
</evidence>
<keyword evidence="8" id="KW-0479">Metal-binding</keyword>
<proteinExistence type="inferred from homology"/>
<keyword evidence="12 17" id="KW-0460">Magnesium</keyword>
<feature type="domain" description="Pyruvate kinase barrel" evidence="18">
    <location>
        <begin position="4"/>
        <end position="324"/>
    </location>
</feature>
<comment type="pathway">
    <text evidence="3 17">Carbohydrate degradation; glycolysis; pyruvate from D-glyceraldehyde 3-phosphate: step 5/5.</text>
</comment>
<comment type="caution">
    <text evidence="20">The sequence shown here is derived from an EMBL/GenBank/DDBJ whole genome shotgun (WGS) entry which is preliminary data.</text>
</comment>
<evidence type="ECO:0000313" key="21">
    <source>
        <dbReference type="Proteomes" id="UP000004633"/>
    </source>
</evidence>
<dbReference type="GO" id="GO:0004743">
    <property type="term" value="F:pyruvate kinase activity"/>
    <property type="evidence" value="ECO:0007669"/>
    <property type="project" value="UniProtKB-UniRule"/>
</dbReference>
<dbReference type="PRINTS" id="PR01050">
    <property type="entry name" value="PYRUVTKNASE"/>
</dbReference>
<dbReference type="EC" id="2.7.1.40" evidence="5 16"/>
<dbReference type="InterPro" id="IPR040442">
    <property type="entry name" value="Pyrv_kinase-like_dom_sf"/>
</dbReference>
<evidence type="ECO:0000256" key="2">
    <source>
        <dbReference type="ARBA" id="ARBA00001958"/>
    </source>
</evidence>
<dbReference type="GO" id="GO:0016301">
    <property type="term" value="F:kinase activity"/>
    <property type="evidence" value="ECO:0007669"/>
    <property type="project" value="UniProtKB-KW"/>
</dbReference>